<dbReference type="SUPFAM" id="SSF47060">
    <property type="entry name" value="S15/NS1 RNA-binding domain"/>
    <property type="match status" value="1"/>
</dbReference>
<feature type="domain" description="WHEP-TRS" evidence="16">
    <location>
        <begin position="893"/>
        <end position="949"/>
    </location>
</feature>
<dbReference type="Gene3D" id="3.40.50.620">
    <property type="entry name" value="HUPs"/>
    <property type="match status" value="1"/>
</dbReference>
<dbReference type="InterPro" id="IPR020056">
    <property type="entry name" value="Rbsml_bL25/Gln-tRNA_synth_N"/>
</dbReference>
<dbReference type="InterPro" id="IPR011035">
    <property type="entry name" value="Ribosomal_bL25/Gln-tRNA_synth"/>
</dbReference>
<dbReference type="GO" id="GO:0017102">
    <property type="term" value="C:methionyl glutamyl tRNA synthetase complex"/>
    <property type="evidence" value="ECO:0007669"/>
    <property type="project" value="TreeGrafter"/>
</dbReference>
<evidence type="ECO:0000256" key="14">
    <source>
        <dbReference type="SAM" id="MobiDB-lite"/>
    </source>
</evidence>
<evidence type="ECO:0000256" key="10">
    <source>
        <dbReference type="ARBA" id="ARBA00023146"/>
    </source>
</evidence>
<feature type="region of interest" description="Disordered" evidence="14">
    <location>
        <begin position="955"/>
        <end position="978"/>
    </location>
</feature>
<evidence type="ECO:0000256" key="8">
    <source>
        <dbReference type="ARBA" id="ARBA00022884"/>
    </source>
</evidence>
<keyword evidence="4" id="KW-0963">Cytoplasm</keyword>
<dbReference type="OrthoDB" id="10250478at2759"/>
<keyword evidence="6 13" id="KW-0547">Nucleotide-binding</keyword>
<dbReference type="Gene3D" id="2.40.240.10">
    <property type="entry name" value="Ribosomal Protein L25, Chain P"/>
    <property type="match status" value="2"/>
</dbReference>
<feature type="non-terminal residue" evidence="17">
    <location>
        <position position="1"/>
    </location>
</feature>
<dbReference type="Gene3D" id="1.10.287.10">
    <property type="entry name" value="S15/NS1, RNA-binding"/>
    <property type="match status" value="1"/>
</dbReference>
<dbReference type="InterPro" id="IPR049437">
    <property type="entry name" value="tRNA-synt_1c_C2"/>
</dbReference>
<keyword evidence="15" id="KW-1133">Transmembrane helix</keyword>
<dbReference type="GO" id="GO:0005524">
    <property type="term" value="F:ATP binding"/>
    <property type="evidence" value="ECO:0007669"/>
    <property type="project" value="UniProtKB-KW"/>
</dbReference>
<dbReference type="InterPro" id="IPR020058">
    <property type="entry name" value="Glu/Gln-tRNA-synth_Ib_cat-dom"/>
</dbReference>
<evidence type="ECO:0000259" key="16">
    <source>
        <dbReference type="PROSITE" id="PS51185"/>
    </source>
</evidence>
<dbReference type="FunFam" id="3.90.800.10:FF:000001">
    <property type="entry name" value="Glutamine--tRNA ligase"/>
    <property type="match status" value="1"/>
</dbReference>
<evidence type="ECO:0000256" key="12">
    <source>
        <dbReference type="ARBA" id="ARBA00048351"/>
    </source>
</evidence>
<feature type="compositionally biased region" description="Low complexity" evidence="14">
    <location>
        <begin position="289"/>
        <end position="301"/>
    </location>
</feature>
<evidence type="ECO:0000256" key="11">
    <source>
        <dbReference type="ARBA" id="ARBA00030865"/>
    </source>
</evidence>
<dbReference type="PANTHER" id="PTHR43097:SF5">
    <property type="entry name" value="GLUTAMATE--TRNA LIGASE"/>
    <property type="match status" value="1"/>
</dbReference>
<evidence type="ECO:0000256" key="4">
    <source>
        <dbReference type="ARBA" id="ARBA00022490"/>
    </source>
</evidence>
<keyword evidence="15" id="KW-0472">Membrane</keyword>
<dbReference type="CDD" id="cd00936">
    <property type="entry name" value="WEPRS_RNA"/>
    <property type="match status" value="1"/>
</dbReference>
<dbReference type="PROSITE" id="PS51185">
    <property type="entry name" value="WHEP_TRS_2"/>
    <property type="match status" value="1"/>
</dbReference>
<dbReference type="GO" id="GO:0004818">
    <property type="term" value="F:glutamate-tRNA ligase activity"/>
    <property type="evidence" value="ECO:0007669"/>
    <property type="project" value="UniProtKB-EC"/>
</dbReference>
<dbReference type="SMART" id="SM00991">
    <property type="entry name" value="WHEP-TRS"/>
    <property type="match status" value="1"/>
</dbReference>
<evidence type="ECO:0000313" key="18">
    <source>
        <dbReference type="Proteomes" id="UP000728032"/>
    </source>
</evidence>
<dbReference type="InterPro" id="IPR004526">
    <property type="entry name" value="Glu-tRNA-synth_arc/euk"/>
</dbReference>
<dbReference type="InterPro" id="IPR000738">
    <property type="entry name" value="WHEP-TRS_dom"/>
</dbReference>
<gene>
    <name evidence="17" type="ORF">ONB1V03_LOCUS13556</name>
</gene>
<dbReference type="PROSITE" id="PS00178">
    <property type="entry name" value="AA_TRNA_LIGASE_I"/>
    <property type="match status" value="1"/>
</dbReference>
<dbReference type="PANTHER" id="PTHR43097">
    <property type="entry name" value="GLUTAMINE-TRNA LIGASE"/>
    <property type="match status" value="1"/>
</dbReference>
<dbReference type="PRINTS" id="PR00987">
    <property type="entry name" value="TRNASYNTHGLU"/>
</dbReference>
<keyword evidence="18" id="KW-1185">Reference proteome</keyword>
<dbReference type="Pfam" id="PF03950">
    <property type="entry name" value="tRNA-synt_1c_C"/>
    <property type="match status" value="1"/>
</dbReference>
<evidence type="ECO:0000256" key="13">
    <source>
        <dbReference type="RuleBase" id="RU363037"/>
    </source>
</evidence>
<organism evidence="17">
    <name type="scientific">Oppiella nova</name>
    <dbReference type="NCBI Taxonomy" id="334625"/>
    <lineage>
        <taxon>Eukaryota</taxon>
        <taxon>Metazoa</taxon>
        <taxon>Ecdysozoa</taxon>
        <taxon>Arthropoda</taxon>
        <taxon>Chelicerata</taxon>
        <taxon>Arachnida</taxon>
        <taxon>Acari</taxon>
        <taxon>Acariformes</taxon>
        <taxon>Sarcoptiformes</taxon>
        <taxon>Oribatida</taxon>
        <taxon>Brachypylina</taxon>
        <taxon>Oppioidea</taxon>
        <taxon>Oppiidae</taxon>
        <taxon>Oppiella</taxon>
    </lineage>
</organism>
<dbReference type="EMBL" id="OC926845">
    <property type="protein sequence ID" value="CAD7656920.1"/>
    <property type="molecule type" value="Genomic_DNA"/>
</dbReference>
<dbReference type="EMBL" id="CAJPVJ010012020">
    <property type="protein sequence ID" value="CAG2174107.1"/>
    <property type="molecule type" value="Genomic_DNA"/>
</dbReference>
<evidence type="ECO:0000256" key="3">
    <source>
        <dbReference type="ARBA" id="ARBA00012835"/>
    </source>
</evidence>
<dbReference type="InterPro" id="IPR050132">
    <property type="entry name" value="Gln/Glu-tRNA_Ligase"/>
</dbReference>
<keyword evidence="7 13" id="KW-0067">ATP-binding</keyword>
<dbReference type="InterPro" id="IPR001412">
    <property type="entry name" value="aa-tRNA-synth_I_CS"/>
</dbReference>
<dbReference type="InterPro" id="IPR036282">
    <property type="entry name" value="Glutathione-S-Trfase_C_sf"/>
</dbReference>
<dbReference type="InterPro" id="IPR020059">
    <property type="entry name" value="Glu/Gln-tRNA-synth_Ib_codon-bd"/>
</dbReference>
<dbReference type="GO" id="GO:0005829">
    <property type="term" value="C:cytosol"/>
    <property type="evidence" value="ECO:0007669"/>
    <property type="project" value="TreeGrafter"/>
</dbReference>
<dbReference type="GO" id="GO:0003723">
    <property type="term" value="F:RNA binding"/>
    <property type="evidence" value="ECO:0007669"/>
    <property type="project" value="UniProtKB-KW"/>
</dbReference>
<name>A0A7R9QSS9_9ACAR</name>
<keyword evidence="10 13" id="KW-0030">Aminoacyl-tRNA synthetase</keyword>
<dbReference type="Pfam" id="PF20974">
    <property type="entry name" value="tRNA-synt_1c_C2"/>
    <property type="match status" value="1"/>
</dbReference>
<dbReference type="Pfam" id="PF00749">
    <property type="entry name" value="tRNA-synt_1c"/>
    <property type="match status" value="1"/>
</dbReference>
<protein>
    <recommendedName>
        <fullName evidence="3">glutamate--tRNA ligase</fullName>
        <ecNumber evidence="3">6.1.1.17</ecNumber>
    </recommendedName>
    <alternativeName>
        <fullName evidence="11">Glutamyl-tRNA synthetase</fullName>
    </alternativeName>
</protein>
<dbReference type="GO" id="GO:0017101">
    <property type="term" value="C:aminoacyl-tRNA synthetase multienzyme complex"/>
    <property type="evidence" value="ECO:0007669"/>
    <property type="project" value="UniProtKB-ARBA"/>
</dbReference>
<dbReference type="HAMAP" id="MF_02076">
    <property type="entry name" value="Glu_tRNA_synth_type2"/>
    <property type="match status" value="1"/>
</dbReference>
<dbReference type="Pfam" id="PF00458">
    <property type="entry name" value="WHEP-TRS"/>
    <property type="match status" value="1"/>
</dbReference>
<dbReference type="NCBIfam" id="TIGR00463">
    <property type="entry name" value="gltX_arch"/>
    <property type="match status" value="1"/>
</dbReference>
<feature type="transmembrane region" description="Helical" evidence="15">
    <location>
        <begin position="12"/>
        <end position="33"/>
    </location>
</feature>
<dbReference type="Gene3D" id="3.90.800.10">
    <property type="entry name" value="Glutamyl-tRNA Synthetase, Domain 3"/>
    <property type="match status" value="1"/>
</dbReference>
<evidence type="ECO:0000256" key="1">
    <source>
        <dbReference type="ARBA" id="ARBA00004496"/>
    </source>
</evidence>
<dbReference type="SUPFAM" id="SSF47616">
    <property type="entry name" value="GST C-terminal domain-like"/>
    <property type="match status" value="1"/>
</dbReference>
<feature type="compositionally biased region" description="Polar residues" evidence="14">
    <location>
        <begin position="955"/>
        <end position="968"/>
    </location>
</feature>
<comment type="catalytic activity">
    <reaction evidence="12">
        <text>tRNA(Glu) + L-glutamate + ATP = L-glutamyl-tRNA(Glu) + AMP + diphosphate</text>
        <dbReference type="Rhea" id="RHEA:23540"/>
        <dbReference type="Rhea" id="RHEA-COMP:9663"/>
        <dbReference type="Rhea" id="RHEA-COMP:9680"/>
        <dbReference type="ChEBI" id="CHEBI:29985"/>
        <dbReference type="ChEBI" id="CHEBI:30616"/>
        <dbReference type="ChEBI" id="CHEBI:33019"/>
        <dbReference type="ChEBI" id="CHEBI:78442"/>
        <dbReference type="ChEBI" id="CHEBI:78520"/>
        <dbReference type="ChEBI" id="CHEBI:456215"/>
        <dbReference type="EC" id="6.1.1.17"/>
    </reaction>
</comment>
<evidence type="ECO:0000256" key="6">
    <source>
        <dbReference type="ARBA" id="ARBA00022741"/>
    </source>
</evidence>
<dbReference type="Gene3D" id="1.20.1050.130">
    <property type="match status" value="1"/>
</dbReference>
<dbReference type="GO" id="GO:0006424">
    <property type="term" value="P:glutamyl-tRNA aminoacylation"/>
    <property type="evidence" value="ECO:0007669"/>
    <property type="project" value="InterPro"/>
</dbReference>
<keyword evidence="15" id="KW-0812">Transmembrane</keyword>
<dbReference type="Proteomes" id="UP000728032">
    <property type="component" value="Unassembled WGS sequence"/>
</dbReference>
<dbReference type="InterPro" id="IPR009068">
    <property type="entry name" value="uS15_NS1_RNA-bd_sf"/>
</dbReference>
<sequence length="978" mass="109577">MVLLLIQKLIQWSLIMCLTIVNNILIIIFGDFYKNIIDKVIKLLSHETSHENLMNDTLLRLEMTEHKLTSLQNQMVCHHKEFLEFRHQVSHGVAPGAGPSVITKPMAATMGPMAANISKMSAEYLRKSNHNIQRKTSVVVIASQLLKTSVNASVEPSQDVPEEREFHVWINSSAKEPIVCNTSSVLRLFARFDPQLYGQDLIQRTEVDNWLTIVDTGLRDTHLQSLQHIVAKSTHLVGDQLSFADICVWNQLNHNSSDLKTYPEIKRWLEVIDRQIKNFSPDKRSAGDSNKSSNTSSVKKSSANDKMTKSGKSGDQSTGQQKPQKSAPNKSGGDAKQEGKYIDLPDAVAGQVVVRFPPEASGYLHIGHAKAALLNQHYQKAYDGKLILRFDDTNPDKEKEDFEKVILEDVKMLQIKHDIFSYTSDHFPRIQDECEKLLRAGKAYVDDTAPEIMKTEREGRVESKNRNNSVDKNLKMWDEMKRGTELGQKCCVRAKLDMASDNGCLRDPAMYRCKNQPHPRTGTTYKVYPTYDFACPIVDSLEGVTHSLRTSEYLDRDAQFYWFIDAMGLRKPTIWAYSRLNMTNTVLSKRKLTFFADEGIVEGWDDPRMPTVRGVLRRGLTVEGLKQFIVAQGSSRSVVFMEWDKIWAYNKKVIDPIAARYSAVEKADSVVVDVSDAAPGSIEVALHPKNAELGKRQVRTGRQVLIDQTDAQQMSVGDSVTFINWGNLSIAGVTKDPKTGLVAKVSAKLNLDNKDFKKTLKVTWIETSATIPAILTYYEHIISKPVLKPDDDFKAFINRDTKFEVPALTDEALSGLKKGDIIQIQRKGFFICDSVYDESTRRLTGKPAPVILISIPDGSTDLNVFPKAVQEWKKKTLQLAQSADKAAPKAAGDVEKLLKDIKDCGDGVRQLKADKAAKDVITAKVNQLLALKTQFKTQTGVDWTPDVKLDQLKLKQSSAPSGGQSNDAQRLDGLVRAQ</sequence>
<evidence type="ECO:0000256" key="15">
    <source>
        <dbReference type="SAM" id="Phobius"/>
    </source>
</evidence>
<keyword evidence="8" id="KW-0694">RNA-binding</keyword>
<dbReference type="InterPro" id="IPR014729">
    <property type="entry name" value="Rossmann-like_a/b/a_fold"/>
</dbReference>
<evidence type="ECO:0000256" key="9">
    <source>
        <dbReference type="ARBA" id="ARBA00022917"/>
    </source>
</evidence>
<feature type="region of interest" description="Disordered" evidence="14">
    <location>
        <begin position="280"/>
        <end position="338"/>
    </location>
</feature>
<keyword evidence="9 13" id="KW-0648">Protein biosynthesis</keyword>
<dbReference type="FunFam" id="1.10.1160.10:FF:000001">
    <property type="entry name" value="Glutamine--tRNA ligase"/>
    <property type="match status" value="1"/>
</dbReference>
<evidence type="ECO:0000256" key="2">
    <source>
        <dbReference type="ARBA" id="ARBA00008927"/>
    </source>
</evidence>
<keyword evidence="5 13" id="KW-0436">Ligase</keyword>
<dbReference type="SUPFAM" id="SSF50715">
    <property type="entry name" value="Ribosomal protein L25-like"/>
    <property type="match status" value="1"/>
</dbReference>
<reference evidence="17" key="1">
    <citation type="submission" date="2020-11" db="EMBL/GenBank/DDBJ databases">
        <authorList>
            <person name="Tran Van P."/>
        </authorList>
    </citation>
    <scope>NUCLEOTIDE SEQUENCE</scope>
</reference>
<dbReference type="SUPFAM" id="SSF52374">
    <property type="entry name" value="Nucleotidylyl transferase"/>
    <property type="match status" value="1"/>
</dbReference>
<evidence type="ECO:0000256" key="7">
    <source>
        <dbReference type="ARBA" id="ARBA00022840"/>
    </source>
</evidence>
<dbReference type="InterPro" id="IPR000924">
    <property type="entry name" value="Glu/Gln-tRNA-synth"/>
</dbReference>
<dbReference type="EC" id="6.1.1.17" evidence="3"/>
<dbReference type="FunFam" id="3.40.50.620:FF:000070">
    <property type="entry name" value="Bifunctional glutamate/proline--tRNA ligase"/>
    <property type="match status" value="1"/>
</dbReference>
<evidence type="ECO:0000256" key="5">
    <source>
        <dbReference type="ARBA" id="ARBA00022598"/>
    </source>
</evidence>
<comment type="subcellular location">
    <subcellularLocation>
        <location evidence="1">Cytoplasm</location>
    </subcellularLocation>
</comment>
<accession>A0A7R9QSS9</accession>
<dbReference type="InterPro" id="IPR020061">
    <property type="entry name" value="Glu_tRNA_lig_a-bdl"/>
</dbReference>
<proteinExistence type="inferred from homology"/>
<evidence type="ECO:0000313" key="17">
    <source>
        <dbReference type="EMBL" id="CAD7656920.1"/>
    </source>
</evidence>
<comment type="similarity">
    <text evidence="2">Belongs to the class-I aminoacyl-tRNA synthetase family. Glutamate--tRNA ligase type 2 subfamily.</text>
</comment>
<feature type="compositionally biased region" description="Polar residues" evidence="14">
    <location>
        <begin position="310"/>
        <end position="329"/>
    </location>
</feature>
<dbReference type="Gene3D" id="1.10.1160.10">
    <property type="entry name" value="Glutamyl-trna Synthetase, Domain 2"/>
    <property type="match status" value="1"/>
</dbReference>
<dbReference type="AlphaFoldDB" id="A0A7R9QSS9"/>